<dbReference type="CDD" id="cd01127">
    <property type="entry name" value="TrwB_TraG_TraD_VirD4"/>
    <property type="match status" value="1"/>
</dbReference>
<dbReference type="InterPro" id="IPR051539">
    <property type="entry name" value="T4SS-coupling_protein"/>
</dbReference>
<keyword evidence="3" id="KW-1003">Cell membrane</keyword>
<comment type="subcellular location">
    <subcellularLocation>
        <location evidence="1">Cell membrane</location>
        <topology evidence="1">Multi-pass membrane protein</topology>
    </subcellularLocation>
</comment>
<sequence>MWSDPSQHPFEAGELFLGHKDGQEIGIKTERHAITIAGAGSGKGTSVIIPNLLRWTHNALVIDPKGENAEATAEAREAMGQTVHVLAPFGAKKVPERFHATYNPLDELDPDALTIKEDIDAISDGTVMRADPEAANWDDGAQTVISGLIAHVLMTAEPAKKNLIEVRNILRNDDRLAEAAEAMKDMEECAGVAQEAASTIMAKEGNYYISNARKNTKWLDSKAMVEALSTSSFSLADLKNENTTVFLVLPANYLGQHGRFLRLFVRAGIEAMAKETETGELRDKQCLFMLDEFFALGRIDEIATASGLMRGYGLQLWPILQDLGQLIDMYGREGSETFFANADLHQFFGNTDPLTLEQISTRLGVTNMSEVPLPPAAPAPVPTGIGEGLLSMSAQSQRKAYKGMGMALGGAMALAEKSHHANAQSRYQDEMNHYQRYMSEHGKPRMPPDQVSALIRKKSDVVADHMICFVYGREPLLLKPAPYFRAIETPPEAVSSQAPTAPAFYVKQEEITAVLIIVAFLSGGVWIGWAVYGGWMGLVGGGVLGVAVSLALDYFGILGSSDED</sequence>
<dbReference type="Proteomes" id="UP000272908">
    <property type="component" value="Unassembled WGS sequence"/>
</dbReference>
<feature type="transmembrane region" description="Helical" evidence="7">
    <location>
        <begin position="511"/>
        <end position="532"/>
    </location>
</feature>
<evidence type="ECO:0000256" key="1">
    <source>
        <dbReference type="ARBA" id="ARBA00004651"/>
    </source>
</evidence>
<name>A0A3B0MJU2_9RHOB</name>
<comment type="similarity">
    <text evidence="2">Belongs to the VirD4/TraG family.</text>
</comment>
<evidence type="ECO:0000313" key="8">
    <source>
        <dbReference type="EMBL" id="SUZ33848.1"/>
    </source>
</evidence>
<proteinExistence type="inferred from homology"/>
<gene>
    <name evidence="8" type="primary">traG</name>
    <name evidence="8" type="ORF">ROE7235_03623</name>
</gene>
<dbReference type="InterPro" id="IPR003688">
    <property type="entry name" value="TraG/VirD4"/>
</dbReference>
<evidence type="ECO:0000256" key="6">
    <source>
        <dbReference type="ARBA" id="ARBA00023136"/>
    </source>
</evidence>
<dbReference type="SUPFAM" id="SSF52540">
    <property type="entry name" value="P-loop containing nucleoside triphosphate hydrolases"/>
    <property type="match status" value="1"/>
</dbReference>
<dbReference type="Pfam" id="PF02534">
    <property type="entry name" value="T4SS-DNA_transf"/>
    <property type="match status" value="1"/>
</dbReference>
<evidence type="ECO:0000256" key="5">
    <source>
        <dbReference type="ARBA" id="ARBA00022989"/>
    </source>
</evidence>
<evidence type="ECO:0000256" key="2">
    <source>
        <dbReference type="ARBA" id="ARBA00008806"/>
    </source>
</evidence>
<accession>A0A3B0MJU2</accession>
<keyword evidence="5 7" id="KW-1133">Transmembrane helix</keyword>
<dbReference type="EMBL" id="UIHC01000080">
    <property type="protein sequence ID" value="SUZ33848.1"/>
    <property type="molecule type" value="Genomic_DNA"/>
</dbReference>
<dbReference type="PANTHER" id="PTHR37937:SF1">
    <property type="entry name" value="CONJUGATIVE TRANSFER: DNA TRANSPORT"/>
    <property type="match status" value="1"/>
</dbReference>
<dbReference type="OrthoDB" id="9759295at2"/>
<keyword evidence="9" id="KW-1185">Reference proteome</keyword>
<protein>
    <submittedName>
        <fullName evidence="8">Conjugal transfer protein TraG</fullName>
    </submittedName>
</protein>
<feature type="transmembrane region" description="Helical" evidence="7">
    <location>
        <begin position="538"/>
        <end position="558"/>
    </location>
</feature>
<organism evidence="8 9">
    <name type="scientific">Roseinatronobacter ekhonensis</name>
    <dbReference type="NCBI Taxonomy" id="254356"/>
    <lineage>
        <taxon>Bacteria</taxon>
        <taxon>Pseudomonadati</taxon>
        <taxon>Pseudomonadota</taxon>
        <taxon>Alphaproteobacteria</taxon>
        <taxon>Rhodobacterales</taxon>
        <taxon>Paracoccaceae</taxon>
        <taxon>Roseinatronobacter</taxon>
    </lineage>
</organism>
<dbReference type="RefSeq" id="WP_121097073.1">
    <property type="nucleotide sequence ID" value="NZ_UIHC01000080.1"/>
</dbReference>
<dbReference type="Gene3D" id="3.40.50.300">
    <property type="entry name" value="P-loop containing nucleotide triphosphate hydrolases"/>
    <property type="match status" value="1"/>
</dbReference>
<keyword evidence="4 7" id="KW-0812">Transmembrane</keyword>
<evidence type="ECO:0000256" key="7">
    <source>
        <dbReference type="SAM" id="Phobius"/>
    </source>
</evidence>
<dbReference type="GO" id="GO:0005886">
    <property type="term" value="C:plasma membrane"/>
    <property type="evidence" value="ECO:0007669"/>
    <property type="project" value="UniProtKB-SubCell"/>
</dbReference>
<evidence type="ECO:0000256" key="4">
    <source>
        <dbReference type="ARBA" id="ARBA00022692"/>
    </source>
</evidence>
<keyword evidence="6 7" id="KW-0472">Membrane</keyword>
<evidence type="ECO:0000313" key="9">
    <source>
        <dbReference type="Proteomes" id="UP000272908"/>
    </source>
</evidence>
<dbReference type="InterPro" id="IPR027417">
    <property type="entry name" value="P-loop_NTPase"/>
</dbReference>
<evidence type="ECO:0000256" key="3">
    <source>
        <dbReference type="ARBA" id="ARBA00022475"/>
    </source>
</evidence>
<reference evidence="9" key="1">
    <citation type="submission" date="2018-08" db="EMBL/GenBank/DDBJ databases">
        <authorList>
            <person name="Rodrigo-Torres L."/>
            <person name="Arahal R. D."/>
            <person name="Lucena T."/>
        </authorList>
    </citation>
    <scope>NUCLEOTIDE SEQUENCE [LARGE SCALE GENOMIC DNA]</scope>
    <source>
        <strain evidence="9">CECT 7235</strain>
    </source>
</reference>
<dbReference type="PANTHER" id="PTHR37937">
    <property type="entry name" value="CONJUGATIVE TRANSFER: DNA TRANSPORT"/>
    <property type="match status" value="1"/>
</dbReference>
<dbReference type="AlphaFoldDB" id="A0A3B0MJU2"/>